<dbReference type="EMBL" id="LR796727">
    <property type="protein sequence ID" value="CAB4162533.1"/>
    <property type="molecule type" value="Genomic_DNA"/>
</dbReference>
<proteinExistence type="predicted"/>
<reference evidence="1" key="1">
    <citation type="submission" date="2020-04" db="EMBL/GenBank/DDBJ databases">
        <authorList>
            <person name="Chiriac C."/>
            <person name="Salcher M."/>
            <person name="Ghai R."/>
            <person name="Kavagutti S V."/>
        </authorList>
    </citation>
    <scope>NUCLEOTIDE SEQUENCE</scope>
</reference>
<evidence type="ECO:0000313" key="1">
    <source>
        <dbReference type="EMBL" id="CAB4162533.1"/>
    </source>
</evidence>
<protein>
    <submittedName>
        <fullName evidence="1">Uncharacterized protein</fullName>
    </submittedName>
</protein>
<name>A0A6J5NU98_9CAUD</name>
<organism evidence="1">
    <name type="scientific">uncultured Caudovirales phage</name>
    <dbReference type="NCBI Taxonomy" id="2100421"/>
    <lineage>
        <taxon>Viruses</taxon>
        <taxon>Duplodnaviria</taxon>
        <taxon>Heunggongvirae</taxon>
        <taxon>Uroviricota</taxon>
        <taxon>Caudoviricetes</taxon>
        <taxon>Peduoviridae</taxon>
        <taxon>Maltschvirus</taxon>
        <taxon>Maltschvirus maltsch</taxon>
    </lineage>
</organism>
<sequence>MIRTAANAIDLTRGRKVIQLRAGDDFDFTESEIVMLTGQKALRPLPGEAAAPAFNPWPAPVAQAAADE</sequence>
<gene>
    <name evidence="1" type="ORF">UFOVP786_66</name>
</gene>
<accession>A0A6J5NU98</accession>